<reference evidence="4 5" key="1">
    <citation type="submission" date="2019-10" db="EMBL/GenBank/DDBJ databases">
        <authorList>
            <person name="Dong K."/>
        </authorList>
    </citation>
    <scope>NUCLEOTIDE SEQUENCE [LARGE SCALE GENOMIC DNA]</scope>
    <source>
        <strain evidence="4">dk386</strain>
        <strain evidence="3">Dk386</strain>
        <strain evidence="5">dk771</strain>
        <strain evidence="2">Dk771</strain>
    </source>
</reference>
<dbReference type="Proteomes" id="UP000480556">
    <property type="component" value="Unassembled WGS sequence"/>
</dbReference>
<dbReference type="EMBL" id="CP045650">
    <property type="protein sequence ID" value="QGA12159.1"/>
    <property type="molecule type" value="Genomic_DNA"/>
</dbReference>
<dbReference type="InterPro" id="IPR003615">
    <property type="entry name" value="HNH_nuc"/>
</dbReference>
<dbReference type="Proteomes" id="UP000327478">
    <property type="component" value="Chromosome"/>
</dbReference>
<dbReference type="EMBL" id="WITK01000036">
    <property type="protein sequence ID" value="MQW93412.1"/>
    <property type="molecule type" value="Genomic_DNA"/>
</dbReference>
<sequence length="147" mass="17188">MVNTSHLDTTSKFFEEASNFTSEAERLIKVRLLQNKFRKSLFELNPSCVVSGFNNSKFLIASHIKPWSLSNEEERIDPYNGVLLTPTFDRLFDQGFISFKLDGEILLSKELSLEDQSFFKIPQHLVIKPFLAQKEYLEFHFDEIFRS</sequence>
<evidence type="ECO:0000313" key="4">
    <source>
        <dbReference type="Proteomes" id="UP000327478"/>
    </source>
</evidence>
<evidence type="ECO:0000259" key="1">
    <source>
        <dbReference type="Pfam" id="PF13391"/>
    </source>
</evidence>
<feature type="domain" description="HNH nuclease" evidence="1">
    <location>
        <begin position="48"/>
        <end position="100"/>
    </location>
</feature>
<organism evidence="2 5">
    <name type="scientific">Acinetobacter wanghuae</name>
    <dbReference type="NCBI Taxonomy" id="2662362"/>
    <lineage>
        <taxon>Bacteria</taxon>
        <taxon>Pseudomonadati</taxon>
        <taxon>Pseudomonadota</taxon>
        <taxon>Gammaproteobacteria</taxon>
        <taxon>Moraxellales</taxon>
        <taxon>Moraxellaceae</taxon>
        <taxon>Acinetobacter</taxon>
    </lineage>
</organism>
<name>A0A5Q0P4W1_9GAMM</name>
<accession>A0A5Q0P4W1</accession>
<dbReference type="AlphaFoldDB" id="A0A5Q0P4W1"/>
<evidence type="ECO:0000313" key="5">
    <source>
        <dbReference type="Proteomes" id="UP000480556"/>
    </source>
</evidence>
<dbReference type="RefSeq" id="WP_153373120.1">
    <property type="nucleotide sequence ID" value="NZ_CP045650.1"/>
</dbReference>
<dbReference type="Pfam" id="PF13391">
    <property type="entry name" value="HNH_2"/>
    <property type="match status" value="1"/>
</dbReference>
<evidence type="ECO:0000313" key="3">
    <source>
        <dbReference type="EMBL" id="QGA12159.1"/>
    </source>
</evidence>
<keyword evidence="4" id="KW-1185">Reference proteome</keyword>
<gene>
    <name evidence="3" type="ORF">GFH30_12665</name>
    <name evidence="2" type="ORF">GHJ48_13615</name>
</gene>
<evidence type="ECO:0000313" key="2">
    <source>
        <dbReference type="EMBL" id="MQW93412.1"/>
    </source>
</evidence>
<proteinExistence type="predicted"/>
<protein>
    <recommendedName>
        <fullName evidence="1">HNH nuclease domain-containing protein</fullName>
    </recommendedName>
</protein>